<organism evidence="2 3">
    <name type="scientific">Leptidea sinapis</name>
    <dbReference type="NCBI Taxonomy" id="189913"/>
    <lineage>
        <taxon>Eukaryota</taxon>
        <taxon>Metazoa</taxon>
        <taxon>Ecdysozoa</taxon>
        <taxon>Arthropoda</taxon>
        <taxon>Hexapoda</taxon>
        <taxon>Insecta</taxon>
        <taxon>Pterygota</taxon>
        <taxon>Neoptera</taxon>
        <taxon>Endopterygota</taxon>
        <taxon>Lepidoptera</taxon>
        <taxon>Glossata</taxon>
        <taxon>Ditrysia</taxon>
        <taxon>Papilionoidea</taxon>
        <taxon>Pieridae</taxon>
        <taxon>Dismorphiinae</taxon>
        <taxon>Leptidea</taxon>
    </lineage>
</organism>
<dbReference type="Proteomes" id="UP000324832">
    <property type="component" value="Unassembled WGS sequence"/>
</dbReference>
<dbReference type="EMBL" id="FZQP02001571">
    <property type="protein sequence ID" value="VVC93265.1"/>
    <property type="molecule type" value="Genomic_DNA"/>
</dbReference>
<reference evidence="2 3" key="1">
    <citation type="submission" date="2017-07" db="EMBL/GenBank/DDBJ databases">
        <authorList>
            <person name="Talla V."/>
            <person name="Backstrom N."/>
        </authorList>
    </citation>
    <scope>NUCLEOTIDE SEQUENCE [LARGE SCALE GENOMIC DNA]</scope>
</reference>
<feature type="signal peptide" evidence="1">
    <location>
        <begin position="1"/>
        <end position="21"/>
    </location>
</feature>
<keyword evidence="3" id="KW-1185">Reference proteome</keyword>
<proteinExistence type="predicted"/>
<keyword evidence="1" id="KW-0732">Signal</keyword>
<gene>
    <name evidence="2" type="ORF">LSINAPIS_LOCUS5493</name>
</gene>
<dbReference type="AlphaFoldDB" id="A0A5E4Q4T3"/>
<sequence length="73" mass="7845">MSRLGLIFLFIGVLFVSTATAAKHQYPDLLAPLRFFLHLFDAGEDAADVAYPVVKGAGVPAKILTKAVDKISK</sequence>
<feature type="chain" id="PRO_5022915858" evidence="1">
    <location>
        <begin position="22"/>
        <end position="73"/>
    </location>
</feature>
<evidence type="ECO:0000313" key="3">
    <source>
        <dbReference type="Proteomes" id="UP000324832"/>
    </source>
</evidence>
<name>A0A5E4Q4T3_9NEOP</name>
<evidence type="ECO:0000256" key="1">
    <source>
        <dbReference type="SAM" id="SignalP"/>
    </source>
</evidence>
<accession>A0A5E4Q4T3</accession>
<protein>
    <submittedName>
        <fullName evidence="2">Uncharacterized protein</fullName>
    </submittedName>
</protein>
<evidence type="ECO:0000313" key="2">
    <source>
        <dbReference type="EMBL" id="VVC93265.1"/>
    </source>
</evidence>